<accession>A0ABS9LCL1</accession>
<evidence type="ECO:0000313" key="6">
    <source>
        <dbReference type="EMBL" id="MCG2624422.1"/>
    </source>
</evidence>
<dbReference type="PANTHER" id="PTHR30137">
    <property type="entry name" value="LUCIFERASE-LIKE MONOOXYGENASE"/>
    <property type="match status" value="1"/>
</dbReference>
<evidence type="ECO:0000259" key="5">
    <source>
        <dbReference type="Pfam" id="PF00296"/>
    </source>
</evidence>
<evidence type="ECO:0000256" key="4">
    <source>
        <dbReference type="ARBA" id="ARBA00023033"/>
    </source>
</evidence>
<comment type="similarity">
    <text evidence="1">Belongs to the bacterial luciferase oxidoreductase family.</text>
</comment>
<organism evidence="6 7">
    <name type="scientific">Arthrobacter hankyongi</name>
    <dbReference type="NCBI Taxonomy" id="2904801"/>
    <lineage>
        <taxon>Bacteria</taxon>
        <taxon>Bacillati</taxon>
        <taxon>Actinomycetota</taxon>
        <taxon>Actinomycetes</taxon>
        <taxon>Micrococcales</taxon>
        <taxon>Micrococcaceae</taxon>
        <taxon>Arthrobacter</taxon>
    </lineage>
</organism>
<keyword evidence="7" id="KW-1185">Reference proteome</keyword>
<evidence type="ECO:0000256" key="3">
    <source>
        <dbReference type="ARBA" id="ARBA00023002"/>
    </source>
</evidence>
<feature type="domain" description="Luciferase-like" evidence="5">
    <location>
        <begin position="7"/>
        <end position="315"/>
    </location>
</feature>
<name>A0ABS9LCL1_9MICC</name>
<evidence type="ECO:0000256" key="2">
    <source>
        <dbReference type="ARBA" id="ARBA00022630"/>
    </source>
</evidence>
<reference evidence="6" key="1">
    <citation type="submission" date="2022-01" db="EMBL/GenBank/DDBJ databases">
        <authorList>
            <person name="Jo J.-H."/>
            <person name="Im W.-T."/>
        </authorList>
    </citation>
    <scope>NUCLEOTIDE SEQUENCE</scope>
    <source>
        <strain evidence="6">I2-34</strain>
    </source>
</reference>
<sequence length="364" mass="41090">MQPGHFPDHSLKAGYDYDLSQISLLEQFGYEEVWLGEHFTSRYENNPAPDLLIAQALMQTNRIKLAVGAHALPYHHPMELACRIAALDHLAQGRLMMGVGSGAIPSDWAAFCVDGMTGEHRAMARESLEIMKKLWTDKTPWKYEGKFWTVDRIAEEWGAEGKLGWHMYPFQEPHPPIAMAGFSERSGTLKIAGELGHIPMSLSMNKRYMGSHWDAVEEGAAKAGRTPNRNDWRVVKEVFVAKTDAEARKYGLDGELGRYYEEYMLPLYRAFNFLGHMKHDDSVDDKDVTVEYLFEHQWAIGSPDTVAEKLSELQEECGGFETLLVLGIDYSANPEPWAQSLKLLKEEVEPQIVSPAAREETAAV</sequence>
<dbReference type="Gene3D" id="3.20.20.30">
    <property type="entry name" value="Luciferase-like domain"/>
    <property type="match status" value="1"/>
</dbReference>
<comment type="caution">
    <text evidence="6">The sequence shown here is derived from an EMBL/GenBank/DDBJ whole genome shotgun (WGS) entry which is preliminary data.</text>
</comment>
<dbReference type="Proteomes" id="UP001165368">
    <property type="component" value="Unassembled WGS sequence"/>
</dbReference>
<dbReference type="PANTHER" id="PTHR30137:SF16">
    <property type="entry name" value="BLL0895 PROTEIN"/>
    <property type="match status" value="1"/>
</dbReference>
<evidence type="ECO:0000313" key="7">
    <source>
        <dbReference type="Proteomes" id="UP001165368"/>
    </source>
</evidence>
<dbReference type="InterPro" id="IPR050766">
    <property type="entry name" value="Bact_Lucif_Oxidored"/>
</dbReference>
<dbReference type="EMBL" id="JAKLTQ010000025">
    <property type="protein sequence ID" value="MCG2624422.1"/>
    <property type="molecule type" value="Genomic_DNA"/>
</dbReference>
<protein>
    <submittedName>
        <fullName evidence="6">LLM class flavin-dependent oxidoreductase</fullName>
    </submittedName>
</protein>
<dbReference type="Pfam" id="PF00296">
    <property type="entry name" value="Bac_luciferase"/>
    <property type="match status" value="1"/>
</dbReference>
<keyword evidence="2" id="KW-0285">Flavoprotein</keyword>
<evidence type="ECO:0000256" key="1">
    <source>
        <dbReference type="ARBA" id="ARBA00010426"/>
    </source>
</evidence>
<dbReference type="SUPFAM" id="SSF51679">
    <property type="entry name" value="Bacterial luciferase-like"/>
    <property type="match status" value="1"/>
</dbReference>
<dbReference type="InterPro" id="IPR036661">
    <property type="entry name" value="Luciferase-like_sf"/>
</dbReference>
<gene>
    <name evidence="6" type="ORF">LVY72_21265</name>
</gene>
<dbReference type="InterPro" id="IPR011251">
    <property type="entry name" value="Luciferase-like_dom"/>
</dbReference>
<keyword evidence="4" id="KW-0503">Monooxygenase</keyword>
<proteinExistence type="inferred from homology"/>
<keyword evidence="3" id="KW-0560">Oxidoreductase</keyword>